<keyword evidence="1 2" id="KW-0732">Signal</keyword>
<dbReference type="InterPro" id="IPR018389">
    <property type="entry name" value="DctP_fam"/>
</dbReference>
<dbReference type="GO" id="GO:0055085">
    <property type="term" value="P:transmembrane transport"/>
    <property type="evidence" value="ECO:0007669"/>
    <property type="project" value="InterPro"/>
</dbReference>
<feature type="signal peptide" evidence="2">
    <location>
        <begin position="1"/>
        <end position="24"/>
    </location>
</feature>
<evidence type="ECO:0000256" key="1">
    <source>
        <dbReference type="ARBA" id="ARBA00022729"/>
    </source>
</evidence>
<accession>A0A376JS14</accession>
<protein>
    <submittedName>
        <fullName evidence="3">2,3-diketo-L-gulonate TRAP transporter, substrate-binding periplasmic protein</fullName>
    </submittedName>
</protein>
<evidence type="ECO:0000313" key="3">
    <source>
        <dbReference type="EMBL" id="STE72820.1"/>
    </source>
</evidence>
<dbReference type="NCBIfam" id="NF037995">
    <property type="entry name" value="TRAP_S1"/>
    <property type="match status" value="1"/>
</dbReference>
<dbReference type="EMBL" id="UFZL01000002">
    <property type="protein sequence ID" value="STE72820.1"/>
    <property type="molecule type" value="Genomic_DNA"/>
</dbReference>
<evidence type="ECO:0000256" key="2">
    <source>
        <dbReference type="SAM" id="SignalP"/>
    </source>
</evidence>
<dbReference type="PANTHER" id="PTHR33376">
    <property type="match status" value="1"/>
</dbReference>
<dbReference type="AlphaFoldDB" id="A0A376JS14"/>
<dbReference type="PANTHER" id="PTHR33376:SF18">
    <property type="entry name" value="2,3-DIKETO-L-GULONATE-BINDING PERIPLASMIC PROTEIN YIAO"/>
    <property type="match status" value="1"/>
</dbReference>
<gene>
    <name evidence="3" type="primary">yiaO_4</name>
    <name evidence="3" type="ORF">NCTC10764_03543</name>
</gene>
<name>A0A376JS14_ECOLX</name>
<reference evidence="3 4" key="1">
    <citation type="submission" date="2018-06" db="EMBL/GenBank/DDBJ databases">
        <authorList>
            <consortium name="Pathogen Informatics"/>
            <person name="Doyle S."/>
        </authorList>
    </citation>
    <scope>NUCLEOTIDE SEQUENCE [LARGE SCALE GENOMIC DNA]</scope>
    <source>
        <strain evidence="3 4">NCTC10764</strain>
    </source>
</reference>
<organism evidence="3 4">
    <name type="scientific">Escherichia coli</name>
    <dbReference type="NCBI Taxonomy" id="562"/>
    <lineage>
        <taxon>Bacteria</taxon>
        <taxon>Pseudomonadati</taxon>
        <taxon>Pseudomonadota</taxon>
        <taxon>Gammaproteobacteria</taxon>
        <taxon>Enterobacterales</taxon>
        <taxon>Enterobacteriaceae</taxon>
        <taxon>Escherichia</taxon>
    </lineage>
</organism>
<dbReference type="InterPro" id="IPR038404">
    <property type="entry name" value="TRAP_DctP_sf"/>
</dbReference>
<dbReference type="GO" id="GO:0030288">
    <property type="term" value="C:outer membrane-bounded periplasmic space"/>
    <property type="evidence" value="ECO:0007669"/>
    <property type="project" value="InterPro"/>
</dbReference>
<dbReference type="NCBIfam" id="TIGR00787">
    <property type="entry name" value="dctP"/>
    <property type="match status" value="1"/>
</dbReference>
<dbReference type="Proteomes" id="UP000255201">
    <property type="component" value="Unassembled WGS sequence"/>
</dbReference>
<dbReference type="Gene3D" id="3.40.190.170">
    <property type="entry name" value="Bacterial extracellular solute-binding protein, family 7"/>
    <property type="match status" value="1"/>
</dbReference>
<feature type="chain" id="PRO_5016994585" evidence="2">
    <location>
        <begin position="25"/>
        <end position="165"/>
    </location>
</feature>
<evidence type="ECO:0000313" key="4">
    <source>
        <dbReference type="Proteomes" id="UP000255201"/>
    </source>
</evidence>
<dbReference type="GO" id="GO:0030246">
    <property type="term" value="F:carbohydrate binding"/>
    <property type="evidence" value="ECO:0007669"/>
    <property type="project" value="TreeGrafter"/>
</dbReference>
<proteinExistence type="predicted"/>
<dbReference type="Pfam" id="PF03480">
    <property type="entry name" value="DctP"/>
    <property type="match status" value="1"/>
</dbReference>
<dbReference type="InterPro" id="IPR004682">
    <property type="entry name" value="TRAP_DctP"/>
</dbReference>
<sequence>MKLRSVTYALFIAGLAAFSTSSLAAQSLRFGYETSQTDSQHIAAKKFNDLLQERTKGELKLKLFPDSTLGNAQAMISGVRGGTIDMEMSGSNNFAGLSPVMNLLDVPFLFRDTAHAHKTLDGKVGDDLKASLEGKGLKVLAYWENGWRDVTNSRAPVKTPADLKG</sequence>